<organism evidence="1 2">
    <name type="scientific">Eubacterium ramulus</name>
    <dbReference type="NCBI Taxonomy" id="39490"/>
    <lineage>
        <taxon>Bacteria</taxon>
        <taxon>Bacillati</taxon>
        <taxon>Bacillota</taxon>
        <taxon>Clostridia</taxon>
        <taxon>Eubacteriales</taxon>
        <taxon>Eubacteriaceae</taxon>
        <taxon>Eubacterium</taxon>
    </lineage>
</organism>
<dbReference type="RefSeq" id="WP_021923573.1">
    <property type="nucleotide sequence ID" value="NZ_JRFU01000145.1"/>
</dbReference>
<keyword evidence="2" id="KW-1185">Reference proteome</keyword>
<evidence type="ECO:0000313" key="2">
    <source>
        <dbReference type="Proteomes" id="UP000245288"/>
    </source>
</evidence>
<evidence type="ECO:0000313" key="1">
    <source>
        <dbReference type="EMBL" id="PWE85902.1"/>
    </source>
</evidence>
<dbReference type="EMBL" id="JRFU01000145">
    <property type="protein sequence ID" value="PWE85902.1"/>
    <property type="molecule type" value="Genomic_DNA"/>
</dbReference>
<proteinExistence type="predicted"/>
<name>A0A2V1JMH2_EUBRA</name>
<dbReference type="AlphaFoldDB" id="A0A2V1JMH2"/>
<comment type="caution">
    <text evidence="1">The sequence shown here is derived from an EMBL/GenBank/DDBJ whole genome shotgun (WGS) entry which is preliminary data.</text>
</comment>
<reference evidence="1 2" key="1">
    <citation type="submission" date="2014-09" db="EMBL/GenBank/DDBJ databases">
        <title>Butyrate-producing bacteria isolated from human gut.</title>
        <authorList>
            <person name="Zhang Q."/>
            <person name="Zhao L."/>
        </authorList>
    </citation>
    <scope>NUCLEOTIDE SEQUENCE [LARGE SCALE GENOMIC DNA]</scope>
    <source>
        <strain evidence="1 2">21</strain>
    </source>
</reference>
<sequence>MEKLYYTAKEVAEMLDVSVSHAYKVIREANRELSSKGFYVRAGRVSRKYLDSKVYDLCDKTA</sequence>
<gene>
    <name evidence="1" type="ORF">LG34_13060</name>
</gene>
<accession>A0A2V1JMH2</accession>
<dbReference type="Proteomes" id="UP000245288">
    <property type="component" value="Unassembled WGS sequence"/>
</dbReference>
<protein>
    <submittedName>
        <fullName evidence="1">Transcriptional regulator</fullName>
    </submittedName>
</protein>
<dbReference type="OrthoDB" id="3174733at2"/>